<dbReference type="Proteomes" id="UP000701801">
    <property type="component" value="Unassembled WGS sequence"/>
</dbReference>
<comment type="subcellular location">
    <subcellularLocation>
        <location evidence="1">Membrane</location>
        <topology evidence="1">Multi-pass membrane protein</topology>
    </subcellularLocation>
</comment>
<dbReference type="AlphaFoldDB" id="A0A9N9Q0T9"/>
<comment type="caution">
    <text evidence="7">The sequence shown here is derived from an EMBL/GenBank/DDBJ whole genome shotgun (WGS) entry which is preliminary data.</text>
</comment>
<accession>A0A9N9Q0T9</accession>
<sequence length="147" mass="16213">MAAGTNGHHNERINSSSEKRFTGIGTEAHHLKENNMPHGDALKRFRTAGSISLSPELFEKLYLSSQNAVNGELRKTFGNPTPFLLDTGSYYFFSGLLMSLGGVLEFILGNTFPFVVFMAFGAFWLTLASTLQPPTWPTDSTHNGRLN</sequence>
<evidence type="ECO:0000256" key="4">
    <source>
        <dbReference type="ARBA" id="ARBA00022989"/>
    </source>
</evidence>
<evidence type="ECO:0000313" key="8">
    <source>
        <dbReference type="Proteomes" id="UP000701801"/>
    </source>
</evidence>
<dbReference type="InterPro" id="IPR051633">
    <property type="entry name" value="AceTr"/>
</dbReference>
<evidence type="ECO:0000256" key="1">
    <source>
        <dbReference type="ARBA" id="ARBA00004141"/>
    </source>
</evidence>
<evidence type="ECO:0000313" key="7">
    <source>
        <dbReference type="EMBL" id="CAG8970994.1"/>
    </source>
</evidence>
<gene>
    <name evidence="7" type="ORF">HYALB_00007662</name>
</gene>
<dbReference type="PANTHER" id="PTHR31123">
    <property type="entry name" value="ACCUMULATION OF DYADS PROTEIN 2-RELATED"/>
    <property type="match status" value="1"/>
</dbReference>
<dbReference type="GO" id="GO:0005886">
    <property type="term" value="C:plasma membrane"/>
    <property type="evidence" value="ECO:0007669"/>
    <property type="project" value="TreeGrafter"/>
</dbReference>
<keyword evidence="5 6" id="KW-0472">Membrane</keyword>
<proteinExistence type="inferred from homology"/>
<name>A0A9N9Q0T9_9HELO</name>
<protein>
    <submittedName>
        <fullName evidence="7">Uncharacterized protein</fullName>
    </submittedName>
</protein>
<dbReference type="PANTHER" id="PTHR31123:SF4">
    <property type="entry name" value="PROTEIN ALCS"/>
    <property type="match status" value="1"/>
</dbReference>
<keyword evidence="4 6" id="KW-1133">Transmembrane helix</keyword>
<dbReference type="EMBL" id="CAJVRM010000004">
    <property type="protein sequence ID" value="CAG8970994.1"/>
    <property type="molecule type" value="Genomic_DNA"/>
</dbReference>
<evidence type="ECO:0000256" key="2">
    <source>
        <dbReference type="ARBA" id="ARBA00005587"/>
    </source>
</evidence>
<evidence type="ECO:0000256" key="3">
    <source>
        <dbReference type="ARBA" id="ARBA00022692"/>
    </source>
</evidence>
<reference evidence="7" key="1">
    <citation type="submission" date="2021-07" db="EMBL/GenBank/DDBJ databases">
        <authorList>
            <person name="Durling M."/>
        </authorList>
    </citation>
    <scope>NUCLEOTIDE SEQUENCE</scope>
</reference>
<feature type="transmembrane region" description="Helical" evidence="6">
    <location>
        <begin position="114"/>
        <end position="131"/>
    </location>
</feature>
<keyword evidence="3 6" id="KW-0812">Transmembrane</keyword>
<dbReference type="OrthoDB" id="3648309at2759"/>
<feature type="transmembrane region" description="Helical" evidence="6">
    <location>
        <begin position="89"/>
        <end position="107"/>
    </location>
</feature>
<evidence type="ECO:0000256" key="6">
    <source>
        <dbReference type="SAM" id="Phobius"/>
    </source>
</evidence>
<dbReference type="GO" id="GO:0015123">
    <property type="term" value="F:acetate transmembrane transporter activity"/>
    <property type="evidence" value="ECO:0007669"/>
    <property type="project" value="TreeGrafter"/>
</dbReference>
<dbReference type="InterPro" id="IPR000791">
    <property type="entry name" value="Gpr1/Fun34/SatP-like"/>
</dbReference>
<keyword evidence="8" id="KW-1185">Reference proteome</keyword>
<organism evidence="7 8">
    <name type="scientific">Hymenoscyphus albidus</name>
    <dbReference type="NCBI Taxonomy" id="595503"/>
    <lineage>
        <taxon>Eukaryota</taxon>
        <taxon>Fungi</taxon>
        <taxon>Dikarya</taxon>
        <taxon>Ascomycota</taxon>
        <taxon>Pezizomycotina</taxon>
        <taxon>Leotiomycetes</taxon>
        <taxon>Helotiales</taxon>
        <taxon>Helotiaceae</taxon>
        <taxon>Hymenoscyphus</taxon>
    </lineage>
</organism>
<dbReference type="Pfam" id="PF01184">
    <property type="entry name" value="Gpr1_Fun34_YaaH"/>
    <property type="match status" value="1"/>
</dbReference>
<evidence type="ECO:0000256" key="5">
    <source>
        <dbReference type="ARBA" id="ARBA00023136"/>
    </source>
</evidence>
<comment type="similarity">
    <text evidence="2">Belongs to the acetate uptake transporter (AceTr) (TC 2.A.96) family.</text>
</comment>